<proteinExistence type="inferred from homology"/>
<accession>A0ABV4SEI2</accession>
<sequence>MSAASDAGARVVVALDVGGTTLSGGLVAEDGAVLCAAERPAARDGGRDPGLHGTVALARELSVRAQDMGAEVVGIGAGFPEYVSQVGTLTSRDVIGWDEQPAGLLAPLVPGRPVVVESDVRCGALAEARTGSGRGLGSFLYVSLGTGLSAAFVQDGRVWAGQRGEALGLGTWPVHGVLPPDLEGYASGSGIAARYSAVTGSAVAGARAVVARAEAGDAAAFDVLSTAGGALGTALAWAVALLDPAAIVLGGGLGTVGGLLDESMRTAYAAHARRRGRPPVRRAELGARSGLVGAALAAWEHPADARESHRVA</sequence>
<dbReference type="EMBL" id="JBGOSP010000002">
    <property type="protein sequence ID" value="MFA3835378.1"/>
    <property type="molecule type" value="Genomic_DNA"/>
</dbReference>
<dbReference type="RefSeq" id="WP_372561393.1">
    <property type="nucleotide sequence ID" value="NZ_JBGOSP010000002.1"/>
</dbReference>
<dbReference type="Gene3D" id="3.30.420.40">
    <property type="match status" value="2"/>
</dbReference>
<reference evidence="2 3" key="1">
    <citation type="submission" date="2024-08" db="EMBL/GenBank/DDBJ databases">
        <title>Genome sequence of Streptomyces aureus CACIA-1.46HGO.</title>
        <authorList>
            <person name="Evangelista-Martinez Z."/>
        </authorList>
    </citation>
    <scope>NUCLEOTIDE SEQUENCE [LARGE SCALE GENOMIC DNA]</scope>
    <source>
        <strain evidence="2 3">CACIA-1.46HGO</strain>
    </source>
</reference>
<dbReference type="InterPro" id="IPR043129">
    <property type="entry name" value="ATPase_NBD"/>
</dbReference>
<dbReference type="InterPro" id="IPR000600">
    <property type="entry name" value="ROK"/>
</dbReference>
<gene>
    <name evidence="2" type="ORF">ACEG43_04135</name>
</gene>
<dbReference type="Pfam" id="PF00480">
    <property type="entry name" value="ROK"/>
    <property type="match status" value="1"/>
</dbReference>
<name>A0ABV4SEI2_9ACTN</name>
<protein>
    <submittedName>
        <fullName evidence="2">ROK family protein</fullName>
    </submittedName>
</protein>
<comment type="similarity">
    <text evidence="1">Belongs to the ROK (NagC/XylR) family.</text>
</comment>
<comment type="caution">
    <text evidence="2">The sequence shown here is derived from an EMBL/GenBank/DDBJ whole genome shotgun (WGS) entry which is preliminary data.</text>
</comment>
<keyword evidence="3" id="KW-1185">Reference proteome</keyword>
<dbReference type="PANTHER" id="PTHR18964">
    <property type="entry name" value="ROK (REPRESSOR, ORF, KINASE) FAMILY"/>
    <property type="match status" value="1"/>
</dbReference>
<dbReference type="SUPFAM" id="SSF53067">
    <property type="entry name" value="Actin-like ATPase domain"/>
    <property type="match status" value="1"/>
</dbReference>
<evidence type="ECO:0000313" key="3">
    <source>
        <dbReference type="Proteomes" id="UP001571476"/>
    </source>
</evidence>
<organism evidence="2 3">
    <name type="scientific">Streptomyces aureus</name>
    <dbReference type="NCBI Taxonomy" id="193461"/>
    <lineage>
        <taxon>Bacteria</taxon>
        <taxon>Bacillati</taxon>
        <taxon>Actinomycetota</taxon>
        <taxon>Actinomycetes</taxon>
        <taxon>Kitasatosporales</taxon>
        <taxon>Streptomycetaceae</taxon>
        <taxon>Streptomyces</taxon>
    </lineage>
</organism>
<evidence type="ECO:0000256" key="1">
    <source>
        <dbReference type="ARBA" id="ARBA00006479"/>
    </source>
</evidence>
<dbReference type="PANTHER" id="PTHR18964:SF173">
    <property type="entry name" value="GLUCOKINASE"/>
    <property type="match status" value="1"/>
</dbReference>
<dbReference type="Proteomes" id="UP001571476">
    <property type="component" value="Unassembled WGS sequence"/>
</dbReference>
<evidence type="ECO:0000313" key="2">
    <source>
        <dbReference type="EMBL" id="MFA3835378.1"/>
    </source>
</evidence>